<evidence type="ECO:0000313" key="3">
    <source>
        <dbReference type="EMBL" id="WAQ94954.1"/>
    </source>
</evidence>
<feature type="coiled-coil region" evidence="1">
    <location>
        <begin position="256"/>
        <end position="339"/>
    </location>
</feature>
<dbReference type="Gene3D" id="1.10.533.10">
    <property type="entry name" value="Death Domain, Fas"/>
    <property type="match status" value="1"/>
</dbReference>
<dbReference type="PROSITE" id="PS50017">
    <property type="entry name" value="DEATH_DOMAIN"/>
    <property type="match status" value="1"/>
</dbReference>
<keyword evidence="1" id="KW-0175">Coiled coil</keyword>
<gene>
    <name evidence="3" type="ORF">MAR_007425</name>
</gene>
<evidence type="ECO:0000256" key="1">
    <source>
        <dbReference type="SAM" id="Coils"/>
    </source>
</evidence>
<organism evidence="3 4">
    <name type="scientific">Mya arenaria</name>
    <name type="common">Soft-shell clam</name>
    <dbReference type="NCBI Taxonomy" id="6604"/>
    <lineage>
        <taxon>Eukaryota</taxon>
        <taxon>Metazoa</taxon>
        <taxon>Spiralia</taxon>
        <taxon>Lophotrochozoa</taxon>
        <taxon>Mollusca</taxon>
        <taxon>Bivalvia</taxon>
        <taxon>Autobranchia</taxon>
        <taxon>Heteroconchia</taxon>
        <taxon>Euheterodonta</taxon>
        <taxon>Imparidentia</taxon>
        <taxon>Neoheterodontei</taxon>
        <taxon>Myida</taxon>
        <taxon>Myoidea</taxon>
        <taxon>Myidae</taxon>
        <taxon>Mya</taxon>
    </lineage>
</organism>
<feature type="coiled-coil region" evidence="1">
    <location>
        <begin position="369"/>
        <end position="423"/>
    </location>
</feature>
<dbReference type="CDD" id="cd01670">
    <property type="entry name" value="Death"/>
    <property type="match status" value="1"/>
</dbReference>
<name>A0ABY7DEV1_MYAAR</name>
<dbReference type="InterPro" id="IPR000488">
    <property type="entry name" value="Death_dom"/>
</dbReference>
<protein>
    <recommendedName>
        <fullName evidence="2">Death domain-containing protein</fullName>
    </recommendedName>
</protein>
<dbReference type="Pfam" id="PF00531">
    <property type="entry name" value="Death"/>
    <property type="match status" value="1"/>
</dbReference>
<dbReference type="Proteomes" id="UP001164746">
    <property type="component" value="Chromosome 1"/>
</dbReference>
<accession>A0ABY7DEV1</accession>
<dbReference type="SUPFAM" id="SSF47986">
    <property type="entry name" value="DEATH domain"/>
    <property type="match status" value="1"/>
</dbReference>
<dbReference type="EMBL" id="CP111012">
    <property type="protein sequence ID" value="WAQ94954.1"/>
    <property type="molecule type" value="Genomic_DNA"/>
</dbReference>
<proteinExistence type="predicted"/>
<feature type="domain" description="Death" evidence="2">
    <location>
        <begin position="502"/>
        <end position="558"/>
    </location>
</feature>
<evidence type="ECO:0000313" key="4">
    <source>
        <dbReference type="Proteomes" id="UP001164746"/>
    </source>
</evidence>
<reference evidence="3" key="1">
    <citation type="submission" date="2022-11" db="EMBL/GenBank/DDBJ databases">
        <title>Centuries of genome instability and evolution in soft-shell clam transmissible cancer (bioRxiv).</title>
        <authorList>
            <person name="Hart S.F.M."/>
            <person name="Yonemitsu M.A."/>
            <person name="Giersch R.M."/>
            <person name="Beal B.F."/>
            <person name="Arriagada G."/>
            <person name="Davis B.W."/>
            <person name="Ostrander E.A."/>
            <person name="Goff S.P."/>
            <person name="Metzger M.J."/>
        </authorList>
    </citation>
    <scope>NUCLEOTIDE SEQUENCE</scope>
    <source>
        <strain evidence="3">MELC-2E11</strain>
        <tissue evidence="3">Siphon/mantle</tissue>
    </source>
</reference>
<dbReference type="InterPro" id="IPR011029">
    <property type="entry name" value="DEATH-like_dom_sf"/>
</dbReference>
<sequence>MPPATSLQFFRKKQSVDQFGLERPQSLPIFRDCVAKELVSTERRIELLRQSYYGPSNEVEQDIKRWLDPLSRVLSENRISYFLCKSQLDDAVYKFRRSEGDPTLAIDFDKEAVKIVMDIVDRVMNDLKTGFADIIKELKTFTEYMWKYCLSFSSSEGDIYLDTALNYERQRKEFLQAINFNLNDIVNMAEQFETKGMRVQDLGFVARDLAERCKATHAPFLVIIPQAFENLKNAIAGIRKWLEADEGYADFIHYDVREMEQKKDAHEKVTRELQTKCSNSEHKLKTARRHLADIAAEVKSFEAREVVLLKEKNEVLKQLKDIQDNIEIKTYRKEEMKQRLEELKAYELDSFKQVERDITELNDKKPVFNRRLEDINKKLETINERKQQMTQREHHVIDTKAEVKRLKKEFRKCEVEQERIEGNLSRLREILRYKTAPEVLKKIFHGMPLTARHVVNKGKRPLMDKLERSCKITASNIDHDWCKLYRALPFHPPRGEETISNDIDEINKEYMRTLSEEMCRQSLWRWRRMHTRASLEDLKKALLSIRRKDIIDLIEEDIMRRASKPNIPSPAFRTVRFPKLHT</sequence>
<keyword evidence="4" id="KW-1185">Reference proteome</keyword>
<evidence type="ECO:0000259" key="2">
    <source>
        <dbReference type="PROSITE" id="PS50017"/>
    </source>
</evidence>